<feature type="binding site" evidence="10">
    <location>
        <position position="188"/>
    </location>
    <ligand>
        <name>UDP-N-acetyl-alpha-D-glucosamine</name>
        <dbReference type="ChEBI" id="CHEBI:57705"/>
    </ligand>
</feature>
<sequence>MSARPVVIMAGGTGGHIFPGIAVARALSVRGVPVRWIGSAGGLETRLVPEAGIAIDTLAIGGIRGKGLKALLAAPWRLMQAVLAARRILKAAKAAAVISFGGFAAGPGGLAARWLGIPVFVHEQNSIAGLTNKVLARLARNVFTGFSAVRGLHGVWTGNPVRADIAALPAPEQRPRPPGLRLLVLGGSQGARALNQVLPETIRSLQIPNLDVRHQCGARMLDAARAAYGNAGVRASVEPFIADMAEAYAWADLVVCRAGALTLAELCAAGVGAVLIPYPHAVDDHQTANARALLDAGAAVLLPEKDLNPSTLFGVLQPLLADPARRLAMARAARSLAKPDADQVVADMILKEAA</sequence>
<comment type="caution">
    <text evidence="10">Lacks conserved residue(s) required for the propagation of feature annotation.</text>
</comment>
<comment type="subcellular location">
    <subcellularLocation>
        <location evidence="10">Cell membrane</location>
        <topology evidence="10">Peripheral membrane protein</topology>
        <orientation evidence="10">Cytoplasmic side</orientation>
    </subcellularLocation>
</comment>
<dbReference type="GO" id="GO:0008360">
    <property type="term" value="P:regulation of cell shape"/>
    <property type="evidence" value="ECO:0007669"/>
    <property type="project" value="UniProtKB-KW"/>
</dbReference>
<proteinExistence type="inferred from homology"/>
<evidence type="ECO:0000256" key="4">
    <source>
        <dbReference type="ARBA" id="ARBA00022679"/>
    </source>
</evidence>
<dbReference type="PANTHER" id="PTHR21015">
    <property type="entry name" value="UDP-N-ACETYLGLUCOSAMINE--N-ACETYLMURAMYL-(PENTAPEPTIDE) PYROPHOSPHORYL-UNDECAPRENOL N-ACETYLGLUCOSAMINE TRANSFERASE 1"/>
    <property type="match status" value="1"/>
</dbReference>
<feature type="binding site" evidence="10">
    <location>
        <position position="286"/>
    </location>
    <ligand>
        <name>UDP-N-acetyl-alpha-D-glucosamine</name>
        <dbReference type="ChEBI" id="CHEBI:57705"/>
    </ligand>
</feature>
<feature type="binding site" evidence="10">
    <location>
        <begin position="13"/>
        <end position="15"/>
    </location>
    <ligand>
        <name>UDP-N-acetyl-alpha-D-glucosamine</name>
        <dbReference type="ChEBI" id="CHEBI:57705"/>
    </ligand>
</feature>
<feature type="binding site" evidence="10">
    <location>
        <position position="241"/>
    </location>
    <ligand>
        <name>UDP-N-acetyl-alpha-D-glucosamine</name>
        <dbReference type="ChEBI" id="CHEBI:57705"/>
    </ligand>
</feature>
<comment type="function">
    <text evidence="10">Cell wall formation. Catalyzes the transfer of a GlcNAc subunit on undecaprenyl-pyrophosphoryl-MurNAc-pentapeptide (lipid intermediate I) to form undecaprenyl-pyrophosphoryl-MurNAc-(pentapeptide)GlcNAc (lipid intermediate II).</text>
</comment>
<keyword evidence="9 10" id="KW-0961">Cell wall biogenesis/degradation</keyword>
<keyword evidence="7 10" id="KW-0472">Membrane</keyword>
<dbReference type="GO" id="GO:0005886">
    <property type="term" value="C:plasma membrane"/>
    <property type="evidence" value="ECO:0007669"/>
    <property type="project" value="UniProtKB-SubCell"/>
</dbReference>
<dbReference type="Pfam" id="PF03033">
    <property type="entry name" value="Glyco_transf_28"/>
    <property type="match status" value="1"/>
</dbReference>
<evidence type="ECO:0000256" key="2">
    <source>
        <dbReference type="ARBA" id="ARBA00022618"/>
    </source>
</evidence>
<dbReference type="InterPro" id="IPR006009">
    <property type="entry name" value="GlcNAc_MurG"/>
</dbReference>
<keyword evidence="6 10" id="KW-0573">Peptidoglycan synthesis</keyword>
<gene>
    <name evidence="10 13" type="primary">murG</name>
    <name evidence="13" type="ORF">C7S18_01305</name>
</gene>
<dbReference type="GO" id="GO:0051991">
    <property type="term" value="F:UDP-N-acetyl-D-glucosamine:N-acetylmuramoyl-L-alanyl-D-glutamyl-meso-2,6-diaminopimelyl-D-alanyl-D-alanine-diphosphoundecaprenol 4-beta-N-acetylglucosaminlytransferase activity"/>
    <property type="evidence" value="ECO:0007669"/>
    <property type="project" value="RHEA"/>
</dbReference>
<evidence type="ECO:0000256" key="3">
    <source>
        <dbReference type="ARBA" id="ARBA00022676"/>
    </source>
</evidence>
<dbReference type="EC" id="2.4.1.227" evidence="10"/>
<evidence type="ECO:0000259" key="12">
    <source>
        <dbReference type="Pfam" id="PF04101"/>
    </source>
</evidence>
<comment type="catalytic activity">
    <reaction evidence="10">
        <text>di-trans,octa-cis-undecaprenyl diphospho-N-acetyl-alpha-D-muramoyl-L-alanyl-D-glutamyl-meso-2,6-diaminopimeloyl-D-alanyl-D-alanine + UDP-N-acetyl-alpha-D-glucosamine = di-trans,octa-cis-undecaprenyl diphospho-[N-acetyl-alpha-D-glucosaminyl-(1-&gt;4)]-N-acetyl-alpha-D-muramoyl-L-alanyl-D-glutamyl-meso-2,6-diaminopimeloyl-D-alanyl-D-alanine + UDP + H(+)</text>
        <dbReference type="Rhea" id="RHEA:31227"/>
        <dbReference type="ChEBI" id="CHEBI:15378"/>
        <dbReference type="ChEBI" id="CHEBI:57705"/>
        <dbReference type="ChEBI" id="CHEBI:58223"/>
        <dbReference type="ChEBI" id="CHEBI:61387"/>
        <dbReference type="ChEBI" id="CHEBI:61388"/>
        <dbReference type="EC" id="2.4.1.227"/>
    </reaction>
</comment>
<keyword evidence="3 10" id="KW-0328">Glycosyltransferase</keyword>
<name>A0A2P1PM62_9GAMM</name>
<keyword evidence="5 10" id="KW-0133">Cell shape</keyword>
<evidence type="ECO:0000313" key="14">
    <source>
        <dbReference type="Proteomes" id="UP000241074"/>
    </source>
</evidence>
<keyword evidence="14" id="KW-1185">Reference proteome</keyword>
<dbReference type="Proteomes" id="UP000241074">
    <property type="component" value="Chromosome"/>
</dbReference>
<dbReference type="Pfam" id="PF04101">
    <property type="entry name" value="Glyco_tran_28_C"/>
    <property type="match status" value="1"/>
</dbReference>
<dbReference type="AlphaFoldDB" id="A0A2P1PM62"/>
<feature type="domain" description="Glycosyltransferase family 28 N-terminal" evidence="11">
    <location>
        <begin position="6"/>
        <end position="144"/>
    </location>
</feature>
<dbReference type="HAMAP" id="MF_00033">
    <property type="entry name" value="MurG"/>
    <property type="match status" value="1"/>
</dbReference>
<evidence type="ECO:0000313" key="13">
    <source>
        <dbReference type="EMBL" id="AVP95917.1"/>
    </source>
</evidence>
<accession>A0A2P1PM62</accession>
<dbReference type="GO" id="GO:0009252">
    <property type="term" value="P:peptidoglycan biosynthetic process"/>
    <property type="evidence" value="ECO:0007669"/>
    <property type="project" value="UniProtKB-UniRule"/>
</dbReference>
<dbReference type="OrthoDB" id="9808936at2"/>
<organism evidence="13 14">
    <name type="scientific">Ahniella affigens</name>
    <dbReference type="NCBI Taxonomy" id="2021234"/>
    <lineage>
        <taxon>Bacteria</taxon>
        <taxon>Pseudomonadati</taxon>
        <taxon>Pseudomonadota</taxon>
        <taxon>Gammaproteobacteria</taxon>
        <taxon>Lysobacterales</taxon>
        <taxon>Rhodanobacteraceae</taxon>
        <taxon>Ahniella</taxon>
    </lineage>
</organism>
<dbReference type="UniPathway" id="UPA00219"/>
<evidence type="ECO:0000259" key="11">
    <source>
        <dbReference type="Pfam" id="PF03033"/>
    </source>
</evidence>
<keyword evidence="4 10" id="KW-0808">Transferase</keyword>
<dbReference type="GO" id="GO:0050511">
    <property type="term" value="F:undecaprenyldiphospho-muramoylpentapeptide beta-N-acetylglucosaminyltransferase activity"/>
    <property type="evidence" value="ECO:0007669"/>
    <property type="project" value="UniProtKB-UniRule"/>
</dbReference>
<dbReference type="NCBIfam" id="TIGR01133">
    <property type="entry name" value="murG"/>
    <property type="match status" value="1"/>
</dbReference>
<evidence type="ECO:0000256" key="1">
    <source>
        <dbReference type="ARBA" id="ARBA00022475"/>
    </source>
</evidence>
<feature type="binding site" evidence="10">
    <location>
        <position position="162"/>
    </location>
    <ligand>
        <name>UDP-N-acetyl-alpha-D-glucosamine</name>
        <dbReference type="ChEBI" id="CHEBI:57705"/>
    </ligand>
</feature>
<dbReference type="CDD" id="cd03785">
    <property type="entry name" value="GT28_MurG"/>
    <property type="match status" value="1"/>
</dbReference>
<evidence type="ECO:0000256" key="7">
    <source>
        <dbReference type="ARBA" id="ARBA00023136"/>
    </source>
</evidence>
<evidence type="ECO:0000256" key="5">
    <source>
        <dbReference type="ARBA" id="ARBA00022960"/>
    </source>
</evidence>
<dbReference type="SUPFAM" id="SSF53756">
    <property type="entry name" value="UDP-Glycosyltransferase/glycogen phosphorylase"/>
    <property type="match status" value="1"/>
</dbReference>
<dbReference type="EMBL" id="CP027860">
    <property type="protein sequence ID" value="AVP95917.1"/>
    <property type="molecule type" value="Genomic_DNA"/>
</dbReference>
<dbReference type="PANTHER" id="PTHR21015:SF22">
    <property type="entry name" value="GLYCOSYLTRANSFERASE"/>
    <property type="match status" value="1"/>
</dbReference>
<keyword evidence="8 10" id="KW-0131">Cell cycle</keyword>
<reference evidence="13 14" key="1">
    <citation type="submission" date="2018-03" db="EMBL/GenBank/DDBJ databases">
        <title>Ahniella affigens gen. nov., sp. nov., a gammaproteobacterium isolated from sandy soil near a stream.</title>
        <authorList>
            <person name="Ko Y."/>
            <person name="Kim J.-H."/>
        </authorList>
    </citation>
    <scope>NUCLEOTIDE SEQUENCE [LARGE SCALE GENOMIC DNA]</scope>
    <source>
        <strain evidence="13 14">D13</strain>
    </source>
</reference>
<dbReference type="GO" id="GO:0071555">
    <property type="term" value="P:cell wall organization"/>
    <property type="evidence" value="ECO:0007669"/>
    <property type="project" value="UniProtKB-KW"/>
</dbReference>
<evidence type="ECO:0000256" key="8">
    <source>
        <dbReference type="ARBA" id="ARBA00023306"/>
    </source>
</evidence>
<reference evidence="13 14" key="2">
    <citation type="submission" date="2018-03" db="EMBL/GenBank/DDBJ databases">
        <authorList>
            <person name="Keele B.F."/>
        </authorList>
    </citation>
    <scope>NUCLEOTIDE SEQUENCE [LARGE SCALE GENOMIC DNA]</scope>
    <source>
        <strain evidence="13 14">D13</strain>
    </source>
</reference>
<evidence type="ECO:0000256" key="10">
    <source>
        <dbReference type="HAMAP-Rule" id="MF_00033"/>
    </source>
</evidence>
<comment type="similarity">
    <text evidence="10">Belongs to the glycosyltransferase 28 family. MurG subfamily.</text>
</comment>
<comment type="pathway">
    <text evidence="10">Cell wall biogenesis; peptidoglycan biosynthesis.</text>
</comment>
<feature type="domain" description="Glycosyl transferase family 28 C-terminal" evidence="12">
    <location>
        <begin position="182"/>
        <end position="343"/>
    </location>
</feature>
<evidence type="ECO:0000256" key="9">
    <source>
        <dbReference type="ARBA" id="ARBA00023316"/>
    </source>
</evidence>
<keyword evidence="2 10" id="KW-0132">Cell division</keyword>
<feature type="binding site" evidence="10">
    <location>
        <position position="125"/>
    </location>
    <ligand>
        <name>UDP-N-acetyl-alpha-D-glucosamine</name>
        <dbReference type="ChEBI" id="CHEBI:57705"/>
    </ligand>
</feature>
<protein>
    <recommendedName>
        <fullName evidence="10">UDP-N-acetylglucosamine--N-acetylmuramyl-(pentapeptide) pyrophosphoryl-undecaprenol N-acetylglucosamine transferase</fullName>
        <ecNumber evidence="10">2.4.1.227</ecNumber>
    </recommendedName>
    <alternativeName>
        <fullName evidence="10">Undecaprenyl-PP-MurNAc-pentapeptide-UDPGlcNAc GlcNAc transferase</fullName>
    </alternativeName>
</protein>
<dbReference type="KEGG" id="xba:C7S18_01305"/>
<evidence type="ECO:0000256" key="6">
    <source>
        <dbReference type="ARBA" id="ARBA00022984"/>
    </source>
</evidence>
<dbReference type="InterPro" id="IPR004276">
    <property type="entry name" value="GlycoTrans_28_N"/>
</dbReference>
<dbReference type="Gene3D" id="3.40.50.2000">
    <property type="entry name" value="Glycogen Phosphorylase B"/>
    <property type="match status" value="2"/>
</dbReference>
<dbReference type="GO" id="GO:0051301">
    <property type="term" value="P:cell division"/>
    <property type="evidence" value="ECO:0007669"/>
    <property type="project" value="UniProtKB-KW"/>
</dbReference>
<dbReference type="GO" id="GO:0005975">
    <property type="term" value="P:carbohydrate metabolic process"/>
    <property type="evidence" value="ECO:0007669"/>
    <property type="project" value="InterPro"/>
</dbReference>
<dbReference type="InterPro" id="IPR007235">
    <property type="entry name" value="Glyco_trans_28_C"/>
</dbReference>
<keyword evidence="1 10" id="KW-1003">Cell membrane</keyword>